<keyword evidence="2" id="KW-1185">Reference proteome</keyword>
<organism evidence="1 2">
    <name type="scientific">Gracilibacillus salinarum</name>
    <dbReference type="NCBI Taxonomy" id="2932255"/>
    <lineage>
        <taxon>Bacteria</taxon>
        <taxon>Bacillati</taxon>
        <taxon>Bacillota</taxon>
        <taxon>Bacilli</taxon>
        <taxon>Bacillales</taxon>
        <taxon>Bacillaceae</taxon>
        <taxon>Gracilibacillus</taxon>
    </lineage>
</organism>
<gene>
    <name evidence="1" type="ORF">MUN87_08520</name>
</gene>
<sequence length="187" mass="21706">MDHCLSVNLFCDYRIPYITYYELSPEAAFEKSERTIYYGPSQVLEKVDLEDVQIFLSTYKNWFSATLINKHAGIFWGPGSGAGGEEIKEDQDINYSWGGTLINEDYRLMQYYGIVTNPEISRVELDVSIADSRGKGVPGEDIETLTYQLKDHRMFLFHWNDMEDDYKARTLRGLNNDGEVIYEDNFM</sequence>
<name>A0ABY4GTA5_9BACI</name>
<dbReference type="RefSeq" id="WP_244747292.1">
    <property type="nucleotide sequence ID" value="NZ_CP095071.1"/>
</dbReference>
<evidence type="ECO:0000313" key="1">
    <source>
        <dbReference type="EMBL" id="UOQ86912.1"/>
    </source>
</evidence>
<proteinExistence type="predicted"/>
<reference evidence="1 2" key="1">
    <citation type="submission" date="2022-04" db="EMBL/GenBank/DDBJ databases">
        <title>Gracilibacillus sp. isolated from saltern.</title>
        <authorList>
            <person name="Won M."/>
            <person name="Lee C.-M."/>
            <person name="Woen H.-Y."/>
            <person name="Kwon S.-W."/>
        </authorList>
    </citation>
    <scope>NUCLEOTIDE SEQUENCE [LARGE SCALE GENOMIC DNA]</scope>
    <source>
        <strain evidence="1 2">SSPM10-3</strain>
    </source>
</reference>
<accession>A0ABY4GTA5</accession>
<dbReference type="Proteomes" id="UP000831537">
    <property type="component" value="Chromosome"/>
</dbReference>
<evidence type="ECO:0000313" key="2">
    <source>
        <dbReference type="Proteomes" id="UP000831537"/>
    </source>
</evidence>
<dbReference type="EMBL" id="CP095071">
    <property type="protein sequence ID" value="UOQ86912.1"/>
    <property type="molecule type" value="Genomic_DNA"/>
</dbReference>
<protein>
    <submittedName>
        <fullName evidence="1">Uncharacterized protein</fullName>
    </submittedName>
</protein>